<keyword evidence="4" id="KW-1185">Reference proteome</keyword>
<dbReference type="SMART" id="SM00404">
    <property type="entry name" value="PTPc_motif"/>
    <property type="match status" value="1"/>
</dbReference>
<sequence>MDGNKESEKKEDPTQRDSCLIQGKSTTVNNNSDIKKSTTSKVTVRRKVTRRQKGGSKIIHTGTNRKRNIVSLSTPFHEKSLVLRLLQLVKIQNPSLNDKICSNFSLFSLGNILDDCIKKGIEGLTIDFLSIAKQKLEPAEYVTFLFPENRQRNRYRDIPCLENARVKIKDTTNDYIHANYVKTLRSDKSFICTQGPTAKSSVEFWKMCIQEEVEYIVMLCQFEENSIKKCAKYYPYEAGCTLAFGSVIVTNEKINESPDINLRDVNLKIQYEGGSKKIRHLQYLRWPDKGVPELFDTLLNMLDIIKNSNKPVVVHCSAGIGRTGTFVLIQNIIERVYNPENGGNDTTINILKEMRTQRYGVVQTDFQYIFAHRVVLENYIKIKKIDIETHKDLNKWITFYKKIYEKYATTCKPTKTGTIEEET</sequence>
<evidence type="ECO:0000313" key="4">
    <source>
        <dbReference type="Proteomes" id="UP000035681"/>
    </source>
</evidence>
<dbReference type="PROSITE" id="PS50056">
    <property type="entry name" value="TYR_PHOSPHATASE_2"/>
    <property type="match status" value="1"/>
</dbReference>
<dbReference type="InterPro" id="IPR003595">
    <property type="entry name" value="Tyr_Pase_cat"/>
</dbReference>
<dbReference type="CDD" id="cd00047">
    <property type="entry name" value="PTPc"/>
    <property type="match status" value="1"/>
</dbReference>
<reference evidence="5" key="1">
    <citation type="submission" date="2015-08" db="UniProtKB">
        <authorList>
            <consortium name="WormBaseParasite"/>
        </authorList>
    </citation>
    <scope>IDENTIFICATION</scope>
</reference>
<protein>
    <submittedName>
        <fullName evidence="6">Protein-tyrosine-phosphatase</fullName>
    </submittedName>
</protein>
<evidence type="ECO:0000313" key="6">
    <source>
        <dbReference type="WBParaSite" id="TCONS_00009282.p1"/>
    </source>
</evidence>
<dbReference type="SUPFAM" id="SSF52799">
    <property type="entry name" value="(Phosphotyrosine protein) phosphatases II"/>
    <property type="match status" value="1"/>
</dbReference>
<dbReference type="GO" id="GO:0004725">
    <property type="term" value="F:protein tyrosine phosphatase activity"/>
    <property type="evidence" value="ECO:0007669"/>
    <property type="project" value="InterPro"/>
</dbReference>
<feature type="domain" description="Tyrosine specific protein phosphatases" evidence="3">
    <location>
        <begin position="296"/>
        <end position="369"/>
    </location>
</feature>
<feature type="compositionally biased region" description="Polar residues" evidence="1">
    <location>
        <begin position="23"/>
        <end position="32"/>
    </location>
</feature>
<evidence type="ECO:0000313" key="5">
    <source>
        <dbReference type="WBParaSite" id="SSTP_0000043500.1"/>
    </source>
</evidence>
<dbReference type="Pfam" id="PF00102">
    <property type="entry name" value="Y_phosphatase"/>
    <property type="match status" value="1"/>
</dbReference>
<dbReference type="InterPro" id="IPR052782">
    <property type="entry name" value="Oocyte-zygote_transition_reg"/>
</dbReference>
<evidence type="ECO:0000259" key="2">
    <source>
        <dbReference type="PROSITE" id="PS50055"/>
    </source>
</evidence>
<dbReference type="WBParaSite" id="TCONS_00009282.p1">
    <property type="protein sequence ID" value="TCONS_00009282.p1"/>
    <property type="gene ID" value="XLOC_007110"/>
</dbReference>
<dbReference type="PROSITE" id="PS00383">
    <property type="entry name" value="TYR_PHOSPHATASE_1"/>
    <property type="match status" value="1"/>
</dbReference>
<feature type="compositionally biased region" description="Basic residues" evidence="1">
    <location>
        <begin position="43"/>
        <end position="54"/>
    </location>
</feature>
<feature type="domain" description="Tyrosine-protein phosphatase" evidence="2">
    <location>
        <begin position="124"/>
        <end position="378"/>
    </location>
</feature>
<dbReference type="AlphaFoldDB" id="A0A0K0DT75"/>
<feature type="compositionally biased region" description="Basic and acidic residues" evidence="1">
    <location>
        <begin position="1"/>
        <end position="15"/>
    </location>
</feature>
<dbReference type="PANTHER" id="PTHR46163:SF5">
    <property type="entry name" value="TYROSINE-PROTEIN PHOSPHATASE"/>
    <property type="match status" value="1"/>
</dbReference>
<dbReference type="InterPro" id="IPR029021">
    <property type="entry name" value="Prot-tyrosine_phosphatase-like"/>
</dbReference>
<dbReference type="PRINTS" id="PR00700">
    <property type="entry name" value="PRTYPHPHTASE"/>
</dbReference>
<dbReference type="InterPro" id="IPR016130">
    <property type="entry name" value="Tyr_Pase_AS"/>
</dbReference>
<proteinExistence type="predicted"/>
<dbReference type="WBParaSite" id="SSTP_0000043500.1">
    <property type="protein sequence ID" value="SSTP_0000043500.1"/>
    <property type="gene ID" value="SSTP_0000043500"/>
</dbReference>
<evidence type="ECO:0000256" key="1">
    <source>
        <dbReference type="SAM" id="MobiDB-lite"/>
    </source>
</evidence>
<evidence type="ECO:0000259" key="3">
    <source>
        <dbReference type="PROSITE" id="PS50056"/>
    </source>
</evidence>
<dbReference type="Gene3D" id="3.90.190.10">
    <property type="entry name" value="Protein tyrosine phosphatase superfamily"/>
    <property type="match status" value="1"/>
</dbReference>
<dbReference type="InterPro" id="IPR000242">
    <property type="entry name" value="PTP_cat"/>
</dbReference>
<accession>A0A0K0DT75</accession>
<dbReference type="Proteomes" id="UP000035681">
    <property type="component" value="Unplaced"/>
</dbReference>
<name>A0A0K0DT75_STRER</name>
<dbReference type="SMART" id="SM00194">
    <property type="entry name" value="PTPc"/>
    <property type="match status" value="1"/>
</dbReference>
<dbReference type="InterPro" id="IPR000387">
    <property type="entry name" value="Tyr_Pase_dom"/>
</dbReference>
<organism evidence="5">
    <name type="scientific">Strongyloides stercoralis</name>
    <name type="common">Threadworm</name>
    <dbReference type="NCBI Taxonomy" id="6248"/>
    <lineage>
        <taxon>Eukaryota</taxon>
        <taxon>Metazoa</taxon>
        <taxon>Ecdysozoa</taxon>
        <taxon>Nematoda</taxon>
        <taxon>Chromadorea</taxon>
        <taxon>Rhabditida</taxon>
        <taxon>Tylenchina</taxon>
        <taxon>Panagrolaimomorpha</taxon>
        <taxon>Strongyloidoidea</taxon>
        <taxon>Strongyloididae</taxon>
        <taxon>Strongyloides</taxon>
    </lineage>
</organism>
<feature type="region of interest" description="Disordered" evidence="1">
    <location>
        <begin position="1"/>
        <end position="56"/>
    </location>
</feature>
<dbReference type="PROSITE" id="PS50055">
    <property type="entry name" value="TYR_PHOSPHATASE_PTP"/>
    <property type="match status" value="1"/>
</dbReference>
<dbReference type="STRING" id="6248.A0A0K0DT75"/>
<dbReference type="PANTHER" id="PTHR46163">
    <property type="entry name" value="TYROSINE-PROTEIN PHOSPHATASE-RELATED"/>
    <property type="match status" value="1"/>
</dbReference>